<sequence>MVNKKKAGWIVTLLFVVVALLMSWWIVAMTPTPFANLWMYVVVTGIALIIVGVFSHRYDWHNKRTYRFVQWSALILVVLPLFLASVAVWPNAPEKTGSVQLMMLLFNAITAVTFIYGWIKARSLGVESKKATAFGWLLILLFIVLAGLTLFN</sequence>
<keyword evidence="1" id="KW-1133">Transmembrane helix</keyword>
<proteinExistence type="predicted"/>
<gene>
    <name evidence="2" type="ORF">GTU77_03920</name>
</gene>
<comment type="caution">
    <text evidence="2">The sequence shown here is derived from an EMBL/GenBank/DDBJ whole genome shotgun (WGS) entry which is preliminary data.</text>
</comment>
<keyword evidence="1" id="KW-0812">Transmembrane</keyword>
<name>A0AAJ2YYT7_WEICO</name>
<reference evidence="2" key="1">
    <citation type="submission" date="2020-01" db="EMBL/GenBank/DDBJ databases">
        <title>First Reported Case and Whole Genome of Weissella confusa in an Equid.</title>
        <authorList>
            <person name="Little S.V."/>
            <person name="Lawhon S.D."/>
        </authorList>
    </citation>
    <scope>NUCLEOTIDE SEQUENCE</scope>
    <source>
        <strain evidence="2">718955</strain>
    </source>
</reference>
<dbReference type="EMBL" id="JAAAMQ010000005">
    <property type="protein sequence ID" value="NBA11361.1"/>
    <property type="molecule type" value="Genomic_DNA"/>
</dbReference>
<feature type="transmembrane region" description="Helical" evidence="1">
    <location>
        <begin position="7"/>
        <end position="26"/>
    </location>
</feature>
<feature type="transmembrane region" description="Helical" evidence="1">
    <location>
        <begin position="38"/>
        <end position="56"/>
    </location>
</feature>
<organism evidence="2 3">
    <name type="scientific">Weissella confusa</name>
    <name type="common">Lactobacillus confusus</name>
    <dbReference type="NCBI Taxonomy" id="1583"/>
    <lineage>
        <taxon>Bacteria</taxon>
        <taxon>Bacillati</taxon>
        <taxon>Bacillota</taxon>
        <taxon>Bacilli</taxon>
        <taxon>Lactobacillales</taxon>
        <taxon>Lactobacillaceae</taxon>
        <taxon>Weissella</taxon>
    </lineage>
</organism>
<evidence type="ECO:0000313" key="2">
    <source>
        <dbReference type="EMBL" id="NBA11361.1"/>
    </source>
</evidence>
<evidence type="ECO:0000313" key="3">
    <source>
        <dbReference type="Proteomes" id="UP000719917"/>
    </source>
</evidence>
<dbReference type="AlphaFoldDB" id="A0AAJ2YYT7"/>
<accession>A0AAJ2YYT7</accession>
<feature type="transmembrane region" description="Helical" evidence="1">
    <location>
        <begin position="68"/>
        <end position="89"/>
    </location>
</feature>
<protein>
    <submittedName>
        <fullName evidence="2">Uncharacterized protein</fullName>
    </submittedName>
</protein>
<evidence type="ECO:0000256" key="1">
    <source>
        <dbReference type="SAM" id="Phobius"/>
    </source>
</evidence>
<keyword evidence="1" id="KW-0472">Membrane</keyword>
<feature type="transmembrane region" description="Helical" evidence="1">
    <location>
        <begin position="101"/>
        <end position="119"/>
    </location>
</feature>
<dbReference type="Proteomes" id="UP000719917">
    <property type="component" value="Unassembled WGS sequence"/>
</dbReference>
<feature type="transmembrane region" description="Helical" evidence="1">
    <location>
        <begin position="131"/>
        <end position="151"/>
    </location>
</feature>
<dbReference type="RefSeq" id="WP_161690661.1">
    <property type="nucleotide sequence ID" value="NZ_JAAAMQ010000005.1"/>
</dbReference>